<evidence type="ECO:0000313" key="9">
    <source>
        <dbReference type="Proteomes" id="UP001480595"/>
    </source>
</evidence>
<reference evidence="8 9" key="1">
    <citation type="submission" date="2023-01" db="EMBL/GenBank/DDBJ databases">
        <title>Analysis of 21 Apiospora genomes using comparative genomics revels a genus with tremendous synthesis potential of carbohydrate active enzymes and secondary metabolites.</title>
        <authorList>
            <person name="Sorensen T."/>
        </authorList>
    </citation>
    <scope>NUCLEOTIDE SEQUENCE [LARGE SCALE GENOMIC DNA]</scope>
    <source>
        <strain evidence="8 9">CBS 135458</strain>
    </source>
</reference>
<evidence type="ECO:0000256" key="7">
    <source>
        <dbReference type="ARBA" id="ARBA00023033"/>
    </source>
</evidence>
<accession>A0ABR1VYX3</accession>
<dbReference type="InterPro" id="IPR001128">
    <property type="entry name" value="Cyt_P450"/>
</dbReference>
<sequence>MHRDPEVYPEPFKYKPERWIGDIDPRMYRNYVPWAKGSRDCLGKNLAYAELYVILGCMFRPGGPFDRPGLKLECDDSDFNVVNGSEFGVVSRHSKGLCVRFG</sequence>
<dbReference type="PANTHER" id="PTHR24305:SF157">
    <property type="entry name" value="N-ACETYLTRYPTOPHAN 6-HYDROXYLASE IVOC-RELATED"/>
    <property type="match status" value="1"/>
</dbReference>
<evidence type="ECO:0000256" key="1">
    <source>
        <dbReference type="ARBA" id="ARBA00001971"/>
    </source>
</evidence>
<dbReference type="InterPro" id="IPR050121">
    <property type="entry name" value="Cytochrome_P450_monoxygenase"/>
</dbReference>
<protein>
    <submittedName>
        <fullName evidence="8">Cytochrome P450</fullName>
    </submittedName>
</protein>
<keyword evidence="4" id="KW-0479">Metal-binding</keyword>
<keyword evidence="6" id="KW-0408">Iron</keyword>
<name>A0ABR1VYX3_9PEZI</name>
<evidence type="ECO:0000256" key="5">
    <source>
        <dbReference type="ARBA" id="ARBA00023002"/>
    </source>
</evidence>
<organism evidence="8 9">
    <name type="scientific">Apiospora phragmitis</name>
    <dbReference type="NCBI Taxonomy" id="2905665"/>
    <lineage>
        <taxon>Eukaryota</taxon>
        <taxon>Fungi</taxon>
        <taxon>Dikarya</taxon>
        <taxon>Ascomycota</taxon>
        <taxon>Pezizomycotina</taxon>
        <taxon>Sordariomycetes</taxon>
        <taxon>Xylariomycetidae</taxon>
        <taxon>Amphisphaeriales</taxon>
        <taxon>Apiosporaceae</taxon>
        <taxon>Apiospora</taxon>
    </lineage>
</organism>
<evidence type="ECO:0000256" key="6">
    <source>
        <dbReference type="ARBA" id="ARBA00023004"/>
    </source>
</evidence>
<dbReference type="GeneID" id="92087771"/>
<dbReference type="InterPro" id="IPR002403">
    <property type="entry name" value="Cyt_P450_E_grp-IV"/>
</dbReference>
<dbReference type="PRINTS" id="PR00465">
    <property type="entry name" value="EP450IV"/>
</dbReference>
<comment type="similarity">
    <text evidence="2">Belongs to the cytochrome P450 family.</text>
</comment>
<dbReference type="Proteomes" id="UP001480595">
    <property type="component" value="Unassembled WGS sequence"/>
</dbReference>
<evidence type="ECO:0000256" key="4">
    <source>
        <dbReference type="ARBA" id="ARBA00022723"/>
    </source>
</evidence>
<keyword evidence="5" id="KW-0560">Oxidoreductase</keyword>
<dbReference type="SUPFAM" id="SSF48264">
    <property type="entry name" value="Cytochrome P450"/>
    <property type="match status" value="1"/>
</dbReference>
<comment type="caution">
    <text evidence="8">The sequence shown here is derived from an EMBL/GenBank/DDBJ whole genome shotgun (WGS) entry which is preliminary data.</text>
</comment>
<dbReference type="PANTHER" id="PTHR24305">
    <property type="entry name" value="CYTOCHROME P450"/>
    <property type="match status" value="1"/>
</dbReference>
<keyword evidence="7" id="KW-0503">Monooxygenase</keyword>
<evidence type="ECO:0000256" key="3">
    <source>
        <dbReference type="ARBA" id="ARBA00022617"/>
    </source>
</evidence>
<proteinExistence type="inferred from homology"/>
<dbReference type="Gene3D" id="1.10.630.10">
    <property type="entry name" value="Cytochrome P450"/>
    <property type="match status" value="1"/>
</dbReference>
<dbReference type="InterPro" id="IPR036396">
    <property type="entry name" value="Cyt_P450_sf"/>
</dbReference>
<evidence type="ECO:0000256" key="2">
    <source>
        <dbReference type="ARBA" id="ARBA00010617"/>
    </source>
</evidence>
<comment type="cofactor">
    <cofactor evidence="1">
        <name>heme</name>
        <dbReference type="ChEBI" id="CHEBI:30413"/>
    </cofactor>
</comment>
<gene>
    <name evidence="8" type="ORF">PG994_003299</name>
</gene>
<dbReference type="EMBL" id="JAQQWL010000004">
    <property type="protein sequence ID" value="KAK8076027.1"/>
    <property type="molecule type" value="Genomic_DNA"/>
</dbReference>
<dbReference type="Pfam" id="PF00067">
    <property type="entry name" value="p450"/>
    <property type="match status" value="1"/>
</dbReference>
<keyword evidence="3" id="KW-0349">Heme</keyword>
<evidence type="ECO:0000313" key="8">
    <source>
        <dbReference type="EMBL" id="KAK8076027.1"/>
    </source>
</evidence>
<keyword evidence="9" id="KW-1185">Reference proteome</keyword>
<dbReference type="RefSeq" id="XP_066718986.1">
    <property type="nucleotide sequence ID" value="XM_066854708.1"/>
</dbReference>